<dbReference type="AlphaFoldDB" id="A0AA36A1J5"/>
<protein>
    <submittedName>
        <fullName evidence="1">Uncharacterized protein</fullName>
    </submittedName>
</protein>
<evidence type="ECO:0000313" key="1">
    <source>
        <dbReference type="EMBL" id="CAI9302146.1"/>
    </source>
</evidence>
<dbReference type="EMBL" id="OX465085">
    <property type="protein sequence ID" value="CAI9302146.1"/>
    <property type="molecule type" value="Genomic_DNA"/>
</dbReference>
<name>A0AA36A1J5_LACSI</name>
<gene>
    <name evidence="1" type="ORF">LSALG_LOCUS40651</name>
</gene>
<reference evidence="1" key="1">
    <citation type="submission" date="2023-04" db="EMBL/GenBank/DDBJ databases">
        <authorList>
            <person name="Vijverberg K."/>
            <person name="Xiong W."/>
            <person name="Schranz E."/>
        </authorList>
    </citation>
    <scope>NUCLEOTIDE SEQUENCE</scope>
</reference>
<accession>A0AA36A1J5</accession>
<organism evidence="1 2">
    <name type="scientific">Lactuca saligna</name>
    <name type="common">Willowleaf lettuce</name>
    <dbReference type="NCBI Taxonomy" id="75948"/>
    <lineage>
        <taxon>Eukaryota</taxon>
        <taxon>Viridiplantae</taxon>
        <taxon>Streptophyta</taxon>
        <taxon>Embryophyta</taxon>
        <taxon>Tracheophyta</taxon>
        <taxon>Spermatophyta</taxon>
        <taxon>Magnoliopsida</taxon>
        <taxon>eudicotyledons</taxon>
        <taxon>Gunneridae</taxon>
        <taxon>Pentapetalae</taxon>
        <taxon>asterids</taxon>
        <taxon>campanulids</taxon>
        <taxon>Asterales</taxon>
        <taxon>Asteraceae</taxon>
        <taxon>Cichorioideae</taxon>
        <taxon>Cichorieae</taxon>
        <taxon>Lactucinae</taxon>
        <taxon>Lactuca</taxon>
    </lineage>
</organism>
<sequence>MASPSSIALISAYCFVDEGFHSTTCCRRLGRVWPEMACDRCPFRTSHVATVFFFFFCSIHCQGLTSVAPVMVTTPKGCRVRVVYHLSSWGALPCSAHLRTCMPACSWPEKRGNHHSNRYGGHYLVAAGLCHKVSGWLPYPSKGMKRCMIQSMCAWVFGRSPRKRHHHHHRVVAATICRRRPPQGGCLGIIKELENHHLRVVAAASCCHRPPCRVAVCFDGVWTRLDD</sequence>
<dbReference type="Proteomes" id="UP001177003">
    <property type="component" value="Chromosome 9"/>
</dbReference>
<evidence type="ECO:0000313" key="2">
    <source>
        <dbReference type="Proteomes" id="UP001177003"/>
    </source>
</evidence>
<proteinExistence type="predicted"/>
<keyword evidence="2" id="KW-1185">Reference proteome</keyword>